<evidence type="ECO:0000313" key="3">
    <source>
        <dbReference type="EMBL" id="SBW22224.1"/>
    </source>
</evidence>
<proteinExistence type="predicted"/>
<evidence type="ECO:0000256" key="2">
    <source>
        <dbReference type="SAM" id="SignalP"/>
    </source>
</evidence>
<feature type="compositionally biased region" description="Polar residues" evidence="1">
    <location>
        <begin position="34"/>
        <end position="44"/>
    </location>
</feature>
<accession>A0A1C3NXE1</accession>
<feature type="signal peptide" evidence="2">
    <location>
        <begin position="1"/>
        <end position="22"/>
    </location>
</feature>
<gene>
    <name evidence="3" type="ORF">FDG2_2319</name>
</gene>
<keyword evidence="2" id="KW-0732">Signal</keyword>
<name>A0A1C3NXE1_9ACTN</name>
<dbReference type="AlphaFoldDB" id="A0A1C3NXE1"/>
<reference evidence="4" key="1">
    <citation type="submission" date="2016-02" db="EMBL/GenBank/DDBJ databases">
        <authorList>
            <person name="Wibberg D."/>
        </authorList>
    </citation>
    <scope>NUCLEOTIDE SEQUENCE [LARGE SCALE GENOMIC DNA]</scope>
</reference>
<dbReference type="EMBL" id="FLUV01000970">
    <property type="protein sequence ID" value="SBW22224.1"/>
    <property type="molecule type" value="Genomic_DNA"/>
</dbReference>
<organism evidence="3 4">
    <name type="scientific">Candidatus Protofrankia californiensis</name>
    <dbReference type="NCBI Taxonomy" id="1839754"/>
    <lineage>
        <taxon>Bacteria</taxon>
        <taxon>Bacillati</taxon>
        <taxon>Actinomycetota</taxon>
        <taxon>Actinomycetes</taxon>
        <taxon>Frankiales</taxon>
        <taxon>Frankiaceae</taxon>
        <taxon>Protofrankia</taxon>
    </lineage>
</organism>
<dbReference type="Gene3D" id="2.60.40.2480">
    <property type="entry name" value="Periplasmic metal-binding protein Tp34-type"/>
    <property type="match status" value="1"/>
</dbReference>
<dbReference type="InterPro" id="IPR038482">
    <property type="entry name" value="Tp34-type_sf"/>
</dbReference>
<feature type="chain" id="PRO_5038532422" description="Secreted protein" evidence="2">
    <location>
        <begin position="23"/>
        <end position="207"/>
    </location>
</feature>
<evidence type="ECO:0000256" key="1">
    <source>
        <dbReference type="SAM" id="MobiDB-lite"/>
    </source>
</evidence>
<dbReference type="PROSITE" id="PS51257">
    <property type="entry name" value="PROKAR_LIPOPROTEIN"/>
    <property type="match status" value="1"/>
</dbReference>
<feature type="compositionally biased region" description="Low complexity" evidence="1">
    <location>
        <begin position="24"/>
        <end position="33"/>
    </location>
</feature>
<evidence type="ECO:0000313" key="4">
    <source>
        <dbReference type="Proteomes" id="UP000199013"/>
    </source>
</evidence>
<protein>
    <recommendedName>
        <fullName evidence="5">Secreted protein</fullName>
    </recommendedName>
</protein>
<dbReference type="Proteomes" id="UP000199013">
    <property type="component" value="Unassembled WGS sequence"/>
</dbReference>
<sequence length="207" mass="22186">MSRRTALLALPVSLLLGLAACSDDSTTDATTTSPGQPVSSSSAAPTGVPEGVIEQYTTLAKTLAKEIRSEGEEVRTGPWRIAYVVEPAESWYEGNGGQQALRRPAAGETHHIEIIPVEAATGRIVPNVPITLAVVNDKGAVVDEKTLNFYYTEFFHYADNFTIPQDGSYTLRATVGVPAFFRHGMENHTPALASGATVTFTDVTPRH</sequence>
<evidence type="ECO:0008006" key="5">
    <source>
        <dbReference type="Google" id="ProtNLM"/>
    </source>
</evidence>
<keyword evidence="4" id="KW-1185">Reference proteome</keyword>
<feature type="region of interest" description="Disordered" evidence="1">
    <location>
        <begin position="24"/>
        <end position="50"/>
    </location>
</feature>